<evidence type="ECO:0000256" key="8">
    <source>
        <dbReference type="ARBA" id="ARBA00022857"/>
    </source>
</evidence>
<dbReference type="PANTHER" id="PTHR42802">
    <property type="entry name" value="MONOOXYGENASE"/>
    <property type="match status" value="1"/>
</dbReference>
<comment type="catalytic activity">
    <reaction evidence="15">
        <text>L-lysine + NADPH + O2 = N(6)-hydroxy-L-lysine + NADP(+) + H2O</text>
        <dbReference type="Rhea" id="RHEA:23228"/>
        <dbReference type="ChEBI" id="CHEBI:15377"/>
        <dbReference type="ChEBI" id="CHEBI:15379"/>
        <dbReference type="ChEBI" id="CHEBI:32551"/>
        <dbReference type="ChEBI" id="CHEBI:57783"/>
        <dbReference type="ChEBI" id="CHEBI:57820"/>
        <dbReference type="ChEBI" id="CHEBI:58349"/>
        <dbReference type="EC" id="1.14.13.59"/>
    </reaction>
</comment>
<dbReference type="SUPFAM" id="SSF51905">
    <property type="entry name" value="FAD/NAD(P)-binding domain"/>
    <property type="match status" value="2"/>
</dbReference>
<keyword evidence="8" id="KW-0521">NADP</keyword>
<dbReference type="GO" id="GO:0047091">
    <property type="term" value="F:L-lysine 6-monooxygenase (NADPH) activity"/>
    <property type="evidence" value="ECO:0007669"/>
    <property type="project" value="UniProtKB-EC"/>
</dbReference>
<keyword evidence="17" id="KW-1185">Reference proteome</keyword>
<evidence type="ECO:0000256" key="13">
    <source>
        <dbReference type="ARBA" id="ARBA00032493"/>
    </source>
</evidence>
<evidence type="ECO:0000256" key="10">
    <source>
        <dbReference type="ARBA" id="ARBA00023033"/>
    </source>
</evidence>
<comment type="cofactor">
    <cofactor evidence="1">
        <name>FAD</name>
        <dbReference type="ChEBI" id="CHEBI:57692"/>
    </cofactor>
</comment>
<evidence type="ECO:0000256" key="12">
    <source>
        <dbReference type="ARBA" id="ARBA00031158"/>
    </source>
</evidence>
<dbReference type="Pfam" id="PF13434">
    <property type="entry name" value="Lys_Orn_oxgnase"/>
    <property type="match status" value="1"/>
</dbReference>
<reference evidence="16 17" key="1">
    <citation type="submission" date="2020-08" db="EMBL/GenBank/DDBJ databases">
        <title>Genomic Encyclopedia of Type Strains, Phase III (KMG-III): the genomes of soil and plant-associated and newly described type strains.</title>
        <authorList>
            <person name="Whitman W."/>
        </authorList>
    </citation>
    <scope>NUCLEOTIDE SEQUENCE [LARGE SCALE GENOMIC DNA]</scope>
    <source>
        <strain evidence="16 17">CECT 3266</strain>
    </source>
</reference>
<dbReference type="AlphaFoldDB" id="A0A7W7LR45"/>
<evidence type="ECO:0000256" key="7">
    <source>
        <dbReference type="ARBA" id="ARBA00022827"/>
    </source>
</evidence>
<dbReference type="EC" id="1.14.13.59" evidence="4"/>
<evidence type="ECO:0000256" key="6">
    <source>
        <dbReference type="ARBA" id="ARBA00022630"/>
    </source>
</evidence>
<organism evidence="16 17">
    <name type="scientific">Streptomyces olivoverticillatus</name>
    <dbReference type="NCBI Taxonomy" id="66427"/>
    <lineage>
        <taxon>Bacteria</taxon>
        <taxon>Bacillati</taxon>
        <taxon>Actinomycetota</taxon>
        <taxon>Actinomycetes</taxon>
        <taxon>Kitasatosporales</taxon>
        <taxon>Streptomycetaceae</taxon>
        <taxon>Streptomyces</taxon>
    </lineage>
</organism>
<protein>
    <recommendedName>
        <fullName evidence="5">L-lysine N6-monooxygenase MbtG</fullName>
        <ecNumber evidence="4">1.14.13.59</ecNumber>
    </recommendedName>
    <alternativeName>
        <fullName evidence="14">Lysine 6-N-hydroxylase</fullName>
    </alternativeName>
    <alternativeName>
        <fullName evidence="13">Lysine N6-hydroxylase</fullName>
    </alternativeName>
    <alternativeName>
        <fullName evidence="11">Lysine-N-oxygenase</fullName>
    </alternativeName>
    <alternativeName>
        <fullName evidence="12">Mycobactin synthase protein G</fullName>
    </alternativeName>
</protein>
<evidence type="ECO:0000256" key="5">
    <source>
        <dbReference type="ARBA" id="ARBA00016406"/>
    </source>
</evidence>
<evidence type="ECO:0000313" key="16">
    <source>
        <dbReference type="EMBL" id="MBB4894211.1"/>
    </source>
</evidence>
<evidence type="ECO:0000313" key="17">
    <source>
        <dbReference type="Proteomes" id="UP000556084"/>
    </source>
</evidence>
<name>A0A7W7LR45_9ACTN</name>
<accession>A0A7W7LR45</accession>
<dbReference type="PANTHER" id="PTHR42802:SF1">
    <property type="entry name" value="L-ORNITHINE N(5)-MONOOXYGENASE"/>
    <property type="match status" value="1"/>
</dbReference>
<comment type="caution">
    <text evidence="16">The sequence shown here is derived from an EMBL/GenBank/DDBJ whole genome shotgun (WGS) entry which is preliminary data.</text>
</comment>
<evidence type="ECO:0000256" key="2">
    <source>
        <dbReference type="ARBA" id="ARBA00004924"/>
    </source>
</evidence>
<sequence>MGLTSAPGEPAQYRCVGIGVGPANLSLASLLHSHPEAPHLFLDRKDSFGWHDGQQIPGATLQVSMFKDLVSLSDPTNPFSFLSYLHEQGRVYHFLNARFSDVPRLEFRNYLAWAAERNENVAFGEDVREVGFDDGRFVVRTDRRTVTAENIAVGVGNRPWVPEHGRKLLGPTQFHISEFMDKAHGLHGKRVVVVGGGQSGAEAFLDLISRPDAERPQRVAWISRRGNYFPIDDSPFTNDFYMPSHSDYFYGLPAPDRAAFNARHILTSDGISESTLRDIYQRIYIHRFVENGSPELAGLFPNREVTGVTQGKGGTWGLAVRHNDESGDTEYYEADVVVWATGFRPAAMDFLAPIADRLEREGDELRIDEDYAVQWDGPVDRNIFVQNAAMGQRGLADPNLSLNARRSRRIADRLLGLNSDEQLASFVAWSTKEGTKVPWSA</sequence>
<dbReference type="Proteomes" id="UP000556084">
    <property type="component" value="Unassembled WGS sequence"/>
</dbReference>
<comment type="similarity">
    <text evidence="3">Belongs to the lysine N(6)-hydroxylase/L-ornithine N(5)-oxygenase family.</text>
</comment>
<keyword evidence="7" id="KW-0274">FAD</keyword>
<keyword evidence="6" id="KW-0285">Flavoprotein</keyword>
<dbReference type="EMBL" id="JACHJH010000004">
    <property type="protein sequence ID" value="MBB4894211.1"/>
    <property type="molecule type" value="Genomic_DNA"/>
</dbReference>
<dbReference type="InterPro" id="IPR025700">
    <property type="entry name" value="Lys/Orn_oxygenase"/>
</dbReference>
<evidence type="ECO:0000256" key="9">
    <source>
        <dbReference type="ARBA" id="ARBA00023002"/>
    </source>
</evidence>
<dbReference type="RefSeq" id="WP_184350029.1">
    <property type="nucleotide sequence ID" value="NZ_JACHJH010000004.1"/>
</dbReference>
<evidence type="ECO:0000256" key="1">
    <source>
        <dbReference type="ARBA" id="ARBA00001974"/>
    </source>
</evidence>
<evidence type="ECO:0000256" key="14">
    <source>
        <dbReference type="ARBA" id="ARBA00032738"/>
    </source>
</evidence>
<gene>
    <name evidence="16" type="ORF">FHS39_003245</name>
</gene>
<evidence type="ECO:0000256" key="15">
    <source>
        <dbReference type="ARBA" id="ARBA00048407"/>
    </source>
</evidence>
<comment type="pathway">
    <text evidence="2">Siderophore biosynthesis.</text>
</comment>
<proteinExistence type="inferred from homology"/>
<evidence type="ECO:0000256" key="4">
    <source>
        <dbReference type="ARBA" id="ARBA00013076"/>
    </source>
</evidence>
<evidence type="ECO:0000256" key="11">
    <source>
        <dbReference type="ARBA" id="ARBA00029939"/>
    </source>
</evidence>
<dbReference type="Gene3D" id="3.50.50.60">
    <property type="entry name" value="FAD/NAD(P)-binding domain"/>
    <property type="match status" value="1"/>
</dbReference>
<evidence type="ECO:0000256" key="3">
    <source>
        <dbReference type="ARBA" id="ARBA00007588"/>
    </source>
</evidence>
<keyword evidence="10" id="KW-0503">Monooxygenase</keyword>
<dbReference type="InterPro" id="IPR036188">
    <property type="entry name" value="FAD/NAD-bd_sf"/>
</dbReference>
<keyword evidence="9 16" id="KW-0560">Oxidoreductase</keyword>